<dbReference type="InterPro" id="IPR051201">
    <property type="entry name" value="Chloro_Bact_Ser_Proteases"/>
</dbReference>
<evidence type="ECO:0000256" key="4">
    <source>
        <dbReference type="ARBA" id="ARBA00022825"/>
    </source>
</evidence>
<sequence length="441" mass="46807">MSFWDDDFYSTRVKRRTRKESSFGQGSSYGRSFRSGSGFRVALVSSLVSSLLVATVFTFAIDRPSHSASHPVTANGLTVTSQPMVAAAAKIRPTVVSIINRPGEPTDAERDSLPMDGVENSSLGSGVIFEKKGGKAHIITNAHVVEGSGSLEIVMVNGTTKDAKVLGMDTITDLAVLEVDAKDIDAVAKVGKSADLQEGETVIALGNPLGLSDSLTDGIVSNLRRIIPVSLSQDGTYDWEEEVIQISAPINPGNSGGGLFNLNGEVVGINSMKIADLGVEGIGFAIPIDDAMPVVKQLLEEGKVPRPYLGVYAIDLKSYLDTQKAMDMPSLPSLPDGEEFGQGSQGEDGESEDGVPSPVVPDGVENGVLVLEAVGPAKEAGLKLNDIIVGLDDKPVNSMMDLRKYLYNSKKIGDTLSVTYYRDGKKQELSVKLAENSDDNE</sequence>
<gene>
    <name evidence="8" type="ORF">H4Q31_19705</name>
</gene>
<dbReference type="SUPFAM" id="SSF50494">
    <property type="entry name" value="Trypsin-like serine proteases"/>
    <property type="match status" value="1"/>
</dbReference>
<keyword evidence="4" id="KW-0720">Serine protease</keyword>
<evidence type="ECO:0000256" key="2">
    <source>
        <dbReference type="ARBA" id="ARBA00022670"/>
    </source>
</evidence>
<dbReference type="InterPro" id="IPR036034">
    <property type="entry name" value="PDZ_sf"/>
</dbReference>
<feature type="domain" description="PDZ" evidence="7">
    <location>
        <begin position="338"/>
        <end position="424"/>
    </location>
</feature>
<dbReference type="InterPro" id="IPR001478">
    <property type="entry name" value="PDZ"/>
</dbReference>
<keyword evidence="6" id="KW-0472">Membrane</keyword>
<accession>A0A841TE05</accession>
<dbReference type="RefSeq" id="WP_185180774.1">
    <property type="nucleotide sequence ID" value="NZ_CBCSEP010000021.1"/>
</dbReference>
<reference evidence="8 9" key="1">
    <citation type="submission" date="2020-08" db="EMBL/GenBank/DDBJ databases">
        <title>Cohnella phylogeny.</title>
        <authorList>
            <person name="Dunlap C."/>
        </authorList>
    </citation>
    <scope>NUCLEOTIDE SEQUENCE [LARGE SCALE GENOMIC DNA]</scope>
    <source>
        <strain evidence="8 9">DSM 103658</strain>
    </source>
</reference>
<dbReference type="GO" id="GO:0004252">
    <property type="term" value="F:serine-type endopeptidase activity"/>
    <property type="evidence" value="ECO:0007669"/>
    <property type="project" value="InterPro"/>
</dbReference>
<proteinExistence type="inferred from homology"/>
<evidence type="ECO:0000256" key="6">
    <source>
        <dbReference type="SAM" id="Phobius"/>
    </source>
</evidence>
<dbReference type="SUPFAM" id="SSF50156">
    <property type="entry name" value="PDZ domain-like"/>
    <property type="match status" value="1"/>
</dbReference>
<evidence type="ECO:0000256" key="3">
    <source>
        <dbReference type="ARBA" id="ARBA00022801"/>
    </source>
</evidence>
<comment type="caution">
    <text evidence="8">The sequence shown here is derived from an EMBL/GenBank/DDBJ whole genome shotgun (WGS) entry which is preliminary data.</text>
</comment>
<dbReference type="SMART" id="SM00228">
    <property type="entry name" value="PDZ"/>
    <property type="match status" value="1"/>
</dbReference>
<evidence type="ECO:0000259" key="7">
    <source>
        <dbReference type="SMART" id="SM00228"/>
    </source>
</evidence>
<dbReference type="PANTHER" id="PTHR43343">
    <property type="entry name" value="PEPTIDASE S12"/>
    <property type="match status" value="1"/>
</dbReference>
<comment type="similarity">
    <text evidence="1">Belongs to the peptidase S1C family.</text>
</comment>
<dbReference type="PANTHER" id="PTHR43343:SF3">
    <property type="entry name" value="PROTEASE DO-LIKE 8, CHLOROPLASTIC"/>
    <property type="match status" value="1"/>
</dbReference>
<feature type="transmembrane region" description="Helical" evidence="6">
    <location>
        <begin position="41"/>
        <end position="61"/>
    </location>
</feature>
<dbReference type="Pfam" id="PF13365">
    <property type="entry name" value="Trypsin_2"/>
    <property type="match status" value="1"/>
</dbReference>
<organism evidence="8 9">
    <name type="scientific">Cohnella lubricantis</name>
    <dbReference type="NCBI Taxonomy" id="2163172"/>
    <lineage>
        <taxon>Bacteria</taxon>
        <taxon>Bacillati</taxon>
        <taxon>Bacillota</taxon>
        <taxon>Bacilli</taxon>
        <taxon>Bacillales</taxon>
        <taxon>Paenibacillaceae</taxon>
        <taxon>Cohnella</taxon>
    </lineage>
</organism>
<dbReference type="InterPro" id="IPR001940">
    <property type="entry name" value="Peptidase_S1C"/>
</dbReference>
<keyword evidence="6" id="KW-0812">Transmembrane</keyword>
<dbReference type="Proteomes" id="UP000574133">
    <property type="component" value="Unassembled WGS sequence"/>
</dbReference>
<dbReference type="InterPro" id="IPR009003">
    <property type="entry name" value="Peptidase_S1_PA"/>
</dbReference>
<dbReference type="EMBL" id="JACJVN010000088">
    <property type="protein sequence ID" value="MBB6679514.1"/>
    <property type="molecule type" value="Genomic_DNA"/>
</dbReference>
<evidence type="ECO:0000313" key="9">
    <source>
        <dbReference type="Proteomes" id="UP000574133"/>
    </source>
</evidence>
<dbReference type="GO" id="GO:0006508">
    <property type="term" value="P:proteolysis"/>
    <property type="evidence" value="ECO:0007669"/>
    <property type="project" value="UniProtKB-KW"/>
</dbReference>
<feature type="region of interest" description="Disordered" evidence="5">
    <location>
        <begin position="327"/>
        <end position="361"/>
    </location>
</feature>
<keyword evidence="3" id="KW-0378">Hydrolase</keyword>
<dbReference type="InterPro" id="IPR043504">
    <property type="entry name" value="Peptidase_S1_PA_chymotrypsin"/>
</dbReference>
<dbReference type="Pfam" id="PF13180">
    <property type="entry name" value="PDZ_2"/>
    <property type="match status" value="1"/>
</dbReference>
<name>A0A841TE05_9BACL</name>
<keyword evidence="2" id="KW-0645">Protease</keyword>
<dbReference type="PRINTS" id="PR00834">
    <property type="entry name" value="PROTEASES2C"/>
</dbReference>
<protein>
    <submittedName>
        <fullName evidence="8">Trypsin-like peptidase domain-containing protein</fullName>
    </submittedName>
</protein>
<dbReference type="Gene3D" id="2.40.10.10">
    <property type="entry name" value="Trypsin-like serine proteases"/>
    <property type="match status" value="2"/>
</dbReference>
<keyword evidence="6" id="KW-1133">Transmembrane helix</keyword>
<evidence type="ECO:0000256" key="5">
    <source>
        <dbReference type="SAM" id="MobiDB-lite"/>
    </source>
</evidence>
<keyword evidence="9" id="KW-1185">Reference proteome</keyword>
<dbReference type="AlphaFoldDB" id="A0A841TE05"/>
<evidence type="ECO:0000256" key="1">
    <source>
        <dbReference type="ARBA" id="ARBA00010541"/>
    </source>
</evidence>
<dbReference type="Gene3D" id="2.30.42.10">
    <property type="match status" value="1"/>
</dbReference>
<evidence type="ECO:0000313" key="8">
    <source>
        <dbReference type="EMBL" id="MBB6679514.1"/>
    </source>
</evidence>